<comment type="function">
    <text evidence="7">This protein is part of the stalk that links CF(0) to CF(1). It either transmits conformational changes from CF(0) to CF(1) or is implicated in proton conduction.</text>
</comment>
<proteinExistence type="inferred from homology"/>
<evidence type="ECO:0000256" key="2">
    <source>
        <dbReference type="ARBA" id="ARBA00022448"/>
    </source>
</evidence>
<evidence type="ECO:0000256" key="3">
    <source>
        <dbReference type="ARBA" id="ARBA00022781"/>
    </source>
</evidence>
<dbReference type="PRINTS" id="PR00125">
    <property type="entry name" value="ATPASEDELTA"/>
</dbReference>
<keyword evidence="7" id="KW-0139">CF(1)</keyword>
<keyword evidence="9" id="KW-1185">Reference proteome</keyword>
<keyword evidence="6 7" id="KW-0066">ATP synthesis</keyword>
<reference evidence="9" key="1">
    <citation type="submission" date="2016-11" db="EMBL/GenBank/DDBJ databases">
        <authorList>
            <person name="Varghese N."/>
            <person name="Submissions S."/>
        </authorList>
    </citation>
    <scope>NUCLEOTIDE SEQUENCE [LARGE SCALE GENOMIC DNA]</scope>
    <source>
        <strain evidence="9">DSM 15692</strain>
    </source>
</reference>
<dbReference type="GO" id="GO:0005886">
    <property type="term" value="C:plasma membrane"/>
    <property type="evidence" value="ECO:0007669"/>
    <property type="project" value="UniProtKB-SubCell"/>
</dbReference>
<evidence type="ECO:0000256" key="6">
    <source>
        <dbReference type="ARBA" id="ARBA00023310"/>
    </source>
</evidence>
<dbReference type="NCBIfam" id="TIGR01145">
    <property type="entry name" value="ATP_synt_delta"/>
    <property type="match status" value="1"/>
</dbReference>
<dbReference type="RefSeq" id="WP_073298382.1">
    <property type="nucleotide sequence ID" value="NZ_FQUF01000027.1"/>
</dbReference>
<evidence type="ECO:0000313" key="8">
    <source>
        <dbReference type="EMBL" id="SHF02845.1"/>
    </source>
</evidence>
<dbReference type="PANTHER" id="PTHR11910">
    <property type="entry name" value="ATP SYNTHASE DELTA CHAIN"/>
    <property type="match status" value="1"/>
</dbReference>
<gene>
    <name evidence="7" type="primary">atpH</name>
    <name evidence="8" type="ORF">SAMN02745249_01650</name>
</gene>
<evidence type="ECO:0000256" key="7">
    <source>
        <dbReference type="HAMAP-Rule" id="MF_01416"/>
    </source>
</evidence>
<sequence>MRLTKQYVYALLASIPADSSIDVWFQLQELTQILKQSDQYVHALDVKAESFQNLRTILNGQFDAMVINFLEVITEEGMLHRLETITEDYYLILVEENILFDVQVYSANPLGEQIKNQIESLIYNRWGENSMIHYQINKNLIGGIRLEVNGAVIDTTFRSRIDQIIREVQHGSKK</sequence>
<keyword evidence="4 7" id="KW-0406">Ion transport</keyword>
<organism evidence="8 9">
    <name type="scientific">Atopostipes suicloacalis DSM 15692</name>
    <dbReference type="NCBI Taxonomy" id="1121025"/>
    <lineage>
        <taxon>Bacteria</taxon>
        <taxon>Bacillati</taxon>
        <taxon>Bacillota</taxon>
        <taxon>Bacilli</taxon>
        <taxon>Lactobacillales</taxon>
        <taxon>Carnobacteriaceae</taxon>
        <taxon>Atopostipes</taxon>
    </lineage>
</organism>
<name>A0A1M4YAV0_9LACT</name>
<evidence type="ECO:0000256" key="4">
    <source>
        <dbReference type="ARBA" id="ARBA00023065"/>
    </source>
</evidence>
<dbReference type="GO" id="GO:0045259">
    <property type="term" value="C:proton-transporting ATP synthase complex"/>
    <property type="evidence" value="ECO:0007669"/>
    <property type="project" value="UniProtKB-KW"/>
</dbReference>
<dbReference type="Proteomes" id="UP000184128">
    <property type="component" value="Unassembled WGS sequence"/>
</dbReference>
<dbReference type="STRING" id="1121025.SAMN02745249_01650"/>
<dbReference type="Pfam" id="PF00213">
    <property type="entry name" value="OSCP"/>
    <property type="match status" value="1"/>
</dbReference>
<dbReference type="InterPro" id="IPR000711">
    <property type="entry name" value="ATPase_OSCP/dsu"/>
</dbReference>
<protein>
    <recommendedName>
        <fullName evidence="7">ATP synthase subunit delta</fullName>
    </recommendedName>
    <alternativeName>
        <fullName evidence="7">ATP synthase F(1) sector subunit delta</fullName>
    </alternativeName>
    <alternativeName>
        <fullName evidence="7">F-type ATPase subunit delta</fullName>
        <shortName evidence="7">F-ATPase subunit delta</shortName>
    </alternativeName>
</protein>
<keyword evidence="5 7" id="KW-0472">Membrane</keyword>
<dbReference type="HAMAP" id="MF_01416">
    <property type="entry name" value="ATP_synth_delta_bact"/>
    <property type="match status" value="1"/>
</dbReference>
<comment type="function">
    <text evidence="7">F(1)F(0) ATP synthase produces ATP from ADP in the presence of a proton or sodium gradient. F-type ATPases consist of two structural domains, F(1) containing the extramembraneous catalytic core and F(0) containing the membrane proton channel, linked together by a central stalk and a peripheral stalk. During catalysis, ATP synthesis in the catalytic domain of F(1) is coupled via a rotary mechanism of the central stalk subunits to proton translocation.</text>
</comment>
<comment type="similarity">
    <text evidence="7">Belongs to the ATPase delta chain family.</text>
</comment>
<accession>A0A1M4YAV0</accession>
<dbReference type="EMBL" id="FQUF01000027">
    <property type="protein sequence ID" value="SHF02845.1"/>
    <property type="molecule type" value="Genomic_DNA"/>
</dbReference>
<comment type="subcellular location">
    <subcellularLocation>
        <location evidence="7">Cell membrane</location>
        <topology evidence="7">Peripheral membrane protein</topology>
    </subcellularLocation>
    <subcellularLocation>
        <location evidence="1">Membrane</location>
    </subcellularLocation>
</comment>
<dbReference type="GO" id="GO:0046933">
    <property type="term" value="F:proton-transporting ATP synthase activity, rotational mechanism"/>
    <property type="evidence" value="ECO:0007669"/>
    <property type="project" value="UniProtKB-UniRule"/>
</dbReference>
<dbReference type="OrthoDB" id="9802471at2"/>
<evidence type="ECO:0000256" key="1">
    <source>
        <dbReference type="ARBA" id="ARBA00004370"/>
    </source>
</evidence>
<keyword evidence="7" id="KW-1003">Cell membrane</keyword>
<keyword evidence="3 7" id="KW-0375">Hydrogen ion transport</keyword>
<evidence type="ECO:0000313" key="9">
    <source>
        <dbReference type="Proteomes" id="UP000184128"/>
    </source>
</evidence>
<evidence type="ECO:0000256" key="5">
    <source>
        <dbReference type="ARBA" id="ARBA00023136"/>
    </source>
</evidence>
<keyword evidence="2 7" id="KW-0813">Transport</keyword>
<dbReference type="AlphaFoldDB" id="A0A1M4YAV0"/>